<dbReference type="AlphaFoldDB" id="A0A1H2L2R4"/>
<keyword evidence="1" id="KW-0472">Membrane</keyword>
<dbReference type="InterPro" id="IPR007563">
    <property type="entry name" value="DUF554"/>
</dbReference>
<feature type="transmembrane region" description="Helical" evidence="1">
    <location>
        <begin position="36"/>
        <end position="56"/>
    </location>
</feature>
<feature type="transmembrane region" description="Helical" evidence="1">
    <location>
        <begin position="6"/>
        <end position="24"/>
    </location>
</feature>
<keyword evidence="1" id="KW-1133">Transmembrane helix</keyword>
<accession>A0A1H2L2R4</accession>
<sequence>MFPGFGTVLNVVTVVAGSAAGLLVGHRLPQRTRDVVTDALGLVTLLIAALSAAAVLDAGYAAEVGESATVLIVLGALLIGGVAGSLLRIEARLEGVGAGLQRRLSRAGDGDGDGTGGGEARRRFVEGFLTTSLLFCVGPLTILGALSDGMGLGYDQLALKATMDGFAAIAFAASFGWGVMASALAVAVIQGLLTVVGVAAGSLLGDAYVSAITATGGLLLVGVALRLLRMKPLPVGDLLPALLVAPLLVSIVAAIRS</sequence>
<keyword evidence="1" id="KW-0812">Transmembrane</keyword>
<feature type="transmembrane region" description="Helical" evidence="1">
    <location>
        <begin position="127"/>
        <end position="146"/>
    </location>
</feature>
<feature type="transmembrane region" description="Helical" evidence="1">
    <location>
        <begin position="68"/>
        <end position="87"/>
    </location>
</feature>
<dbReference type="Proteomes" id="UP000182977">
    <property type="component" value="Chromosome I"/>
</dbReference>
<organism evidence="2 3">
    <name type="scientific">Jiangella alkaliphila</name>
    <dbReference type="NCBI Taxonomy" id="419479"/>
    <lineage>
        <taxon>Bacteria</taxon>
        <taxon>Bacillati</taxon>
        <taxon>Actinomycetota</taxon>
        <taxon>Actinomycetes</taxon>
        <taxon>Jiangellales</taxon>
        <taxon>Jiangellaceae</taxon>
        <taxon>Jiangella</taxon>
    </lineage>
</organism>
<evidence type="ECO:0000256" key="1">
    <source>
        <dbReference type="SAM" id="Phobius"/>
    </source>
</evidence>
<dbReference type="PANTHER" id="PTHR36111">
    <property type="entry name" value="INNER MEMBRANE PROTEIN-RELATED"/>
    <property type="match status" value="1"/>
</dbReference>
<evidence type="ECO:0000313" key="3">
    <source>
        <dbReference type="Proteomes" id="UP000182977"/>
    </source>
</evidence>
<dbReference type="Pfam" id="PF04474">
    <property type="entry name" value="DUF554"/>
    <property type="match status" value="1"/>
</dbReference>
<feature type="transmembrane region" description="Helical" evidence="1">
    <location>
        <begin position="207"/>
        <end position="226"/>
    </location>
</feature>
<gene>
    <name evidence="2" type="ORF">SAMN04488563_4927</name>
</gene>
<dbReference type="STRING" id="419479.SAMN04488563_4927"/>
<evidence type="ECO:0000313" key="2">
    <source>
        <dbReference type="EMBL" id="SDU75250.1"/>
    </source>
</evidence>
<name>A0A1H2L2R4_9ACTN</name>
<feature type="transmembrane region" description="Helical" evidence="1">
    <location>
        <begin position="238"/>
        <end position="255"/>
    </location>
</feature>
<keyword evidence="3" id="KW-1185">Reference proteome</keyword>
<feature type="transmembrane region" description="Helical" evidence="1">
    <location>
        <begin position="166"/>
        <end position="195"/>
    </location>
</feature>
<dbReference type="EMBL" id="LT629791">
    <property type="protein sequence ID" value="SDU75250.1"/>
    <property type="molecule type" value="Genomic_DNA"/>
</dbReference>
<dbReference type="PANTHER" id="PTHR36111:SF2">
    <property type="entry name" value="INNER MEMBRANE PROTEIN"/>
    <property type="match status" value="1"/>
</dbReference>
<dbReference type="OrthoDB" id="9797976at2"/>
<reference evidence="3" key="1">
    <citation type="submission" date="2016-10" db="EMBL/GenBank/DDBJ databases">
        <authorList>
            <person name="Varghese N."/>
            <person name="Submissions S."/>
        </authorList>
    </citation>
    <scope>NUCLEOTIDE SEQUENCE [LARGE SCALE GENOMIC DNA]</scope>
    <source>
        <strain evidence="3">DSM 45079</strain>
    </source>
</reference>
<protein>
    <recommendedName>
        <fullName evidence="4">DUF554 domain-containing protein</fullName>
    </recommendedName>
</protein>
<dbReference type="RefSeq" id="WP_046772661.1">
    <property type="nucleotide sequence ID" value="NZ_LBMC01000072.1"/>
</dbReference>
<proteinExistence type="predicted"/>
<evidence type="ECO:0008006" key="4">
    <source>
        <dbReference type="Google" id="ProtNLM"/>
    </source>
</evidence>